<accession>A0ABQ0G2S9</accession>
<comment type="similarity">
    <text evidence="1 4">Belongs to the short-chain dehydrogenases/reductases (SDR) family.</text>
</comment>
<dbReference type="RefSeq" id="XP_070913765.1">
    <property type="nucleotide sequence ID" value="XM_071057664.1"/>
</dbReference>
<protein>
    <submittedName>
        <fullName evidence="5">Uncharacterized protein</fullName>
    </submittedName>
</protein>
<proteinExistence type="inferred from homology"/>
<sequence>MPQLVWLITGCSSGFGEAFVSEILSRGDLVIATSRNTAKIAHPAQPGVSLAQLDVTDTQASLDKIISAAIDIHGRIDVLVNNAGYIAVGSWEDLSVKDLQSQFDTNVFGPFKLTRAVLPHFRARGSGTLVFLGSRSGWYGDPFCGAYAGSKFALEGMVESLRWETEPLGIRTMLIDPGRFRTEFLCSAGNLAVAESRVPDYTEDYESFLAQIAAEDGRQPGDVAKGVGVIVDLVRGEGVAEGRDRGALVRLPLGSDCLETIKEKCENTLRMLEKWETVTRSTDCEE</sequence>
<keyword evidence="2" id="KW-0521">NADP</keyword>
<dbReference type="CDD" id="cd05374">
    <property type="entry name" value="17beta-HSD-like_SDR_c"/>
    <property type="match status" value="1"/>
</dbReference>
<dbReference type="Pfam" id="PF00106">
    <property type="entry name" value="adh_short"/>
    <property type="match status" value="1"/>
</dbReference>
<dbReference type="PANTHER" id="PTHR43976">
    <property type="entry name" value="SHORT CHAIN DEHYDROGENASE"/>
    <property type="match status" value="1"/>
</dbReference>
<dbReference type="PRINTS" id="PR00080">
    <property type="entry name" value="SDRFAMILY"/>
</dbReference>
<dbReference type="InterPro" id="IPR002347">
    <property type="entry name" value="SDR_fam"/>
</dbReference>
<dbReference type="PANTHER" id="PTHR43976:SF16">
    <property type="entry name" value="SHORT-CHAIN DEHYDROGENASE_REDUCTASE FAMILY PROTEIN"/>
    <property type="match status" value="1"/>
</dbReference>
<dbReference type="Gene3D" id="3.40.50.720">
    <property type="entry name" value="NAD(P)-binding Rossmann-like Domain"/>
    <property type="match status" value="1"/>
</dbReference>
<dbReference type="SUPFAM" id="SSF51735">
    <property type="entry name" value="NAD(P)-binding Rossmann-fold domains"/>
    <property type="match status" value="1"/>
</dbReference>
<dbReference type="EMBL" id="BAAFSV010000001">
    <property type="protein sequence ID" value="GAB1312032.1"/>
    <property type="molecule type" value="Genomic_DNA"/>
</dbReference>
<dbReference type="PRINTS" id="PR00081">
    <property type="entry name" value="GDHRDH"/>
</dbReference>
<dbReference type="InterPro" id="IPR051911">
    <property type="entry name" value="SDR_oxidoreductase"/>
</dbReference>
<gene>
    <name evidence="5" type="ORF">MFIFM68171_02242</name>
</gene>
<dbReference type="PROSITE" id="PS00061">
    <property type="entry name" value="ADH_SHORT"/>
    <property type="match status" value="1"/>
</dbReference>
<comment type="caution">
    <text evidence="5">The sequence shown here is derived from an EMBL/GenBank/DDBJ whole genome shotgun (WGS) entry which is preliminary data.</text>
</comment>
<evidence type="ECO:0000313" key="6">
    <source>
        <dbReference type="Proteomes" id="UP001628179"/>
    </source>
</evidence>
<dbReference type="GeneID" id="98172987"/>
<evidence type="ECO:0000256" key="3">
    <source>
        <dbReference type="ARBA" id="ARBA00023002"/>
    </source>
</evidence>
<dbReference type="Proteomes" id="UP001628179">
    <property type="component" value="Unassembled WGS sequence"/>
</dbReference>
<evidence type="ECO:0000313" key="5">
    <source>
        <dbReference type="EMBL" id="GAB1312032.1"/>
    </source>
</evidence>
<keyword evidence="3" id="KW-0560">Oxidoreductase</keyword>
<dbReference type="InterPro" id="IPR020904">
    <property type="entry name" value="Sc_DH/Rdtase_CS"/>
</dbReference>
<evidence type="ECO:0000256" key="1">
    <source>
        <dbReference type="ARBA" id="ARBA00006484"/>
    </source>
</evidence>
<keyword evidence="6" id="KW-1185">Reference proteome</keyword>
<dbReference type="InterPro" id="IPR036291">
    <property type="entry name" value="NAD(P)-bd_dom_sf"/>
</dbReference>
<evidence type="ECO:0000256" key="2">
    <source>
        <dbReference type="ARBA" id="ARBA00022857"/>
    </source>
</evidence>
<reference evidence="5 6" key="1">
    <citation type="submission" date="2024-09" db="EMBL/GenBank/DDBJ databases">
        <title>Itraconazole resistance in Madurella fahalii resulting from another homologue of gene encoding cytochrome P450 14-alpha sterol demethylase (CYP51).</title>
        <authorList>
            <person name="Yoshioka I."/>
            <person name="Fahal A.H."/>
            <person name="Kaneko S."/>
            <person name="Yaguchi T."/>
        </authorList>
    </citation>
    <scope>NUCLEOTIDE SEQUENCE [LARGE SCALE GENOMIC DNA]</scope>
    <source>
        <strain evidence="5 6">IFM 68171</strain>
    </source>
</reference>
<name>A0ABQ0G2S9_9PEZI</name>
<evidence type="ECO:0000256" key="4">
    <source>
        <dbReference type="RuleBase" id="RU000363"/>
    </source>
</evidence>
<organism evidence="5 6">
    <name type="scientific">Madurella fahalii</name>
    <dbReference type="NCBI Taxonomy" id="1157608"/>
    <lineage>
        <taxon>Eukaryota</taxon>
        <taxon>Fungi</taxon>
        <taxon>Dikarya</taxon>
        <taxon>Ascomycota</taxon>
        <taxon>Pezizomycotina</taxon>
        <taxon>Sordariomycetes</taxon>
        <taxon>Sordariomycetidae</taxon>
        <taxon>Sordariales</taxon>
        <taxon>Sordariales incertae sedis</taxon>
        <taxon>Madurella</taxon>
    </lineage>
</organism>